<accession>A0AAN7VH44</accession>
<gene>
    <name evidence="2" type="ORF">RI129_002769</name>
</gene>
<evidence type="ECO:0000313" key="3">
    <source>
        <dbReference type="Proteomes" id="UP001329430"/>
    </source>
</evidence>
<feature type="region of interest" description="Disordered" evidence="1">
    <location>
        <begin position="185"/>
        <end position="210"/>
    </location>
</feature>
<protein>
    <submittedName>
        <fullName evidence="2">Uncharacterized protein</fullName>
    </submittedName>
</protein>
<reference evidence="2 3" key="1">
    <citation type="journal article" date="2024" name="Insects">
        <title>An Improved Chromosome-Level Genome Assembly of the Firefly Pyrocoelia pectoralis.</title>
        <authorList>
            <person name="Fu X."/>
            <person name="Meyer-Rochow V.B."/>
            <person name="Ballantyne L."/>
            <person name="Zhu X."/>
        </authorList>
    </citation>
    <scope>NUCLEOTIDE SEQUENCE [LARGE SCALE GENOMIC DNA]</scope>
    <source>
        <strain evidence="2">XCY_ONT2</strain>
    </source>
</reference>
<feature type="compositionally biased region" description="Low complexity" evidence="1">
    <location>
        <begin position="193"/>
        <end position="204"/>
    </location>
</feature>
<evidence type="ECO:0000313" key="2">
    <source>
        <dbReference type="EMBL" id="KAK5647877.1"/>
    </source>
</evidence>
<name>A0AAN7VH44_9COLE</name>
<proteinExistence type="predicted"/>
<comment type="caution">
    <text evidence="2">The sequence shown here is derived from an EMBL/GenBank/DDBJ whole genome shotgun (WGS) entry which is preliminary data.</text>
</comment>
<dbReference type="AlphaFoldDB" id="A0AAN7VH44"/>
<organism evidence="2 3">
    <name type="scientific">Pyrocoelia pectoralis</name>
    <dbReference type="NCBI Taxonomy" id="417401"/>
    <lineage>
        <taxon>Eukaryota</taxon>
        <taxon>Metazoa</taxon>
        <taxon>Ecdysozoa</taxon>
        <taxon>Arthropoda</taxon>
        <taxon>Hexapoda</taxon>
        <taxon>Insecta</taxon>
        <taxon>Pterygota</taxon>
        <taxon>Neoptera</taxon>
        <taxon>Endopterygota</taxon>
        <taxon>Coleoptera</taxon>
        <taxon>Polyphaga</taxon>
        <taxon>Elateriformia</taxon>
        <taxon>Elateroidea</taxon>
        <taxon>Lampyridae</taxon>
        <taxon>Lampyrinae</taxon>
        <taxon>Pyrocoelia</taxon>
    </lineage>
</organism>
<keyword evidence="3" id="KW-1185">Reference proteome</keyword>
<evidence type="ECO:0000256" key="1">
    <source>
        <dbReference type="SAM" id="MobiDB-lite"/>
    </source>
</evidence>
<sequence length="210" mass="24302">MFDPDNFRKDLKWMILNNSDNMKEQCLYCSQETNINIKDVFKSARMIGTSAEEDAAMHVRKETDAQEIWNTLLSVYEQSSLERLYALFDSFFEISKDDATSVTKHMSRLASVFEEDIVQELQKKDPNGTLPLSLLHHRIFKTLGTEYQFYRSTWYLVPPKQQTTNLLIENLRSIESSLMTQEASQTASAFHAKSNQSKNQNKSNTPRAVK</sequence>
<dbReference type="Proteomes" id="UP001329430">
    <property type="component" value="Chromosome 2"/>
</dbReference>
<dbReference type="Pfam" id="PF14223">
    <property type="entry name" value="Retrotran_gag_2"/>
    <property type="match status" value="1"/>
</dbReference>
<dbReference type="EMBL" id="JAVRBK010000002">
    <property type="protein sequence ID" value="KAK5647877.1"/>
    <property type="molecule type" value="Genomic_DNA"/>
</dbReference>